<reference evidence="1 2" key="1">
    <citation type="journal article" date="2018" name="Nat. Ecol. Evol.">
        <title>Shark genomes provide insights into elasmobranch evolution and the origin of vertebrates.</title>
        <authorList>
            <person name="Hara Y"/>
            <person name="Yamaguchi K"/>
            <person name="Onimaru K"/>
            <person name="Kadota M"/>
            <person name="Koyanagi M"/>
            <person name="Keeley SD"/>
            <person name="Tatsumi K"/>
            <person name="Tanaka K"/>
            <person name="Motone F"/>
            <person name="Kageyama Y"/>
            <person name="Nozu R"/>
            <person name="Adachi N"/>
            <person name="Nishimura O"/>
            <person name="Nakagawa R"/>
            <person name="Tanegashima C"/>
            <person name="Kiyatake I"/>
            <person name="Matsumoto R"/>
            <person name="Murakumo K"/>
            <person name="Nishida K"/>
            <person name="Terakita A"/>
            <person name="Kuratani S"/>
            <person name="Sato K"/>
            <person name="Hyodo S Kuraku.S."/>
        </authorList>
    </citation>
    <scope>NUCLEOTIDE SEQUENCE [LARGE SCALE GENOMIC DNA]</scope>
</reference>
<protein>
    <submittedName>
        <fullName evidence="1">Uncharacterized protein</fullName>
    </submittedName>
</protein>
<sequence length="148" mass="16492">NGGAKKNTRSKFDRRQAADWLPRTAPQVLEGRGHRPHNGGSLIGFRCLLRGEGVRDNEDLCKERWQHSLSLCSRISGVEGRRLFDARESELFGGGGDIICVELTGMEWDHQPFPYRSADQAQRAVVSTFGGCVLAIKPSEARSCHKDR</sequence>
<dbReference type="AlphaFoldDB" id="A0A401TBF5"/>
<gene>
    <name evidence="1" type="ORF">chiPu_0023453</name>
</gene>
<comment type="caution">
    <text evidence="1">The sequence shown here is derived from an EMBL/GenBank/DDBJ whole genome shotgun (WGS) entry which is preliminary data.</text>
</comment>
<keyword evidence="2" id="KW-1185">Reference proteome</keyword>
<feature type="non-terminal residue" evidence="1">
    <location>
        <position position="1"/>
    </location>
</feature>
<evidence type="ECO:0000313" key="2">
    <source>
        <dbReference type="Proteomes" id="UP000287033"/>
    </source>
</evidence>
<dbReference type="EMBL" id="BEZZ01021094">
    <property type="protein sequence ID" value="GCC39991.1"/>
    <property type="molecule type" value="Genomic_DNA"/>
</dbReference>
<dbReference type="Proteomes" id="UP000287033">
    <property type="component" value="Unassembled WGS sequence"/>
</dbReference>
<proteinExistence type="predicted"/>
<name>A0A401TBF5_CHIPU</name>
<evidence type="ECO:0000313" key="1">
    <source>
        <dbReference type="EMBL" id="GCC39991.1"/>
    </source>
</evidence>
<organism evidence="1 2">
    <name type="scientific">Chiloscyllium punctatum</name>
    <name type="common">Brownbanded bambooshark</name>
    <name type="synonym">Hemiscyllium punctatum</name>
    <dbReference type="NCBI Taxonomy" id="137246"/>
    <lineage>
        <taxon>Eukaryota</taxon>
        <taxon>Metazoa</taxon>
        <taxon>Chordata</taxon>
        <taxon>Craniata</taxon>
        <taxon>Vertebrata</taxon>
        <taxon>Chondrichthyes</taxon>
        <taxon>Elasmobranchii</taxon>
        <taxon>Galeomorphii</taxon>
        <taxon>Galeoidea</taxon>
        <taxon>Orectolobiformes</taxon>
        <taxon>Hemiscylliidae</taxon>
        <taxon>Chiloscyllium</taxon>
    </lineage>
</organism>
<accession>A0A401TBF5</accession>